<dbReference type="Proteomes" id="UP000188912">
    <property type="component" value="Chromosome"/>
</dbReference>
<sequence length="121" mass="13573">MSGLFALMVLVSCSDGLQECRLADEALHAYTMPQQCEQVLMPTMRTLSVRGEQIFGRCLMTDGAALTKNSVLYWRIDQRGDFYTEIREKRKVPAVPKPFAPQKQNPPPVFAQLALPEGRDG</sequence>
<evidence type="ECO:0000256" key="1">
    <source>
        <dbReference type="SAM" id="MobiDB-lite"/>
    </source>
</evidence>
<protein>
    <submittedName>
        <fullName evidence="2">Uncharacterized protein</fullName>
    </submittedName>
</protein>
<feature type="compositionally biased region" description="Pro residues" evidence="1">
    <location>
        <begin position="96"/>
        <end position="109"/>
    </location>
</feature>
<organism evidence="2 3">
    <name type="scientific">Candidatus Tokpelaia hoelldobleri</name>
    <dbReference type="NCBI Taxonomy" id="1902579"/>
    <lineage>
        <taxon>Bacteria</taxon>
        <taxon>Pseudomonadati</taxon>
        <taxon>Pseudomonadota</taxon>
        <taxon>Alphaproteobacteria</taxon>
        <taxon>Hyphomicrobiales</taxon>
        <taxon>Candidatus Tokpelaia</taxon>
    </lineage>
</organism>
<evidence type="ECO:0000313" key="3">
    <source>
        <dbReference type="Proteomes" id="UP000188912"/>
    </source>
</evidence>
<evidence type="ECO:0000313" key="2">
    <source>
        <dbReference type="EMBL" id="AQS42203.1"/>
    </source>
</evidence>
<gene>
    <name evidence="2" type="ORF">BHV28_15230</name>
</gene>
<dbReference type="STRING" id="1902579.BHV28_15230"/>
<name>A0A1U9JWH6_9HYPH</name>
<feature type="region of interest" description="Disordered" evidence="1">
    <location>
        <begin position="96"/>
        <end position="121"/>
    </location>
</feature>
<proteinExistence type="predicted"/>
<dbReference type="KEGG" id="thd:BHV28_15230"/>
<keyword evidence="3" id="KW-1185">Reference proteome</keyword>
<reference evidence="2 3" key="1">
    <citation type="journal article" date="2010" name="Science">
        <title>Genomic comparison of the ants Camponotus floridanus and Harpegnathos saltator.</title>
        <authorList>
            <person name="Bonasio R."/>
            <person name="Zhang G."/>
            <person name="Ye C."/>
            <person name="Mutti N.S."/>
            <person name="Fang X."/>
            <person name="Qin N."/>
            <person name="Donahue G."/>
            <person name="Yang P."/>
            <person name="Li Q."/>
            <person name="Li C."/>
            <person name="Zhang P."/>
            <person name="Huang Z."/>
            <person name="Berger S.L."/>
            <person name="Reinberg D."/>
            <person name="Wang J."/>
            <person name="Liebig J."/>
        </authorList>
    </citation>
    <scope>NUCLEOTIDE SEQUENCE [LARGE SCALE GENOMIC DNA]</scope>
    <source>
        <strain evidence="2 3">Hsal</strain>
    </source>
</reference>
<dbReference type="EMBL" id="CP017315">
    <property type="protein sequence ID" value="AQS42203.1"/>
    <property type="molecule type" value="Genomic_DNA"/>
</dbReference>
<reference evidence="2 3" key="2">
    <citation type="journal article" date="2016" name="Sci. Rep.">
        <title>The genome of Rhizobiales bacteria in predatory ants reveals urease gene functions but no genes for nitrogen fixation.</title>
        <authorList>
            <person name="Neuvonen M.M."/>
            <person name="Tamarit D."/>
            <person name="Naslund K."/>
            <person name="Liebig J."/>
            <person name="Feldhaar H."/>
            <person name="Moran N.A."/>
            <person name="Guy L."/>
            <person name="Andersson S.G."/>
        </authorList>
    </citation>
    <scope>NUCLEOTIDE SEQUENCE [LARGE SCALE GENOMIC DNA]</scope>
    <source>
        <strain evidence="2 3">Hsal</strain>
    </source>
</reference>
<accession>A0A1U9JWH6</accession>
<dbReference type="AlphaFoldDB" id="A0A1U9JWH6"/>